<protein>
    <submittedName>
        <fullName evidence="2">Uncharacterized protein</fullName>
    </submittedName>
</protein>
<sequence length="200" mass="22117">MFGRSARSARATRVVLATTASHYLLLLLTIFALGVATVPPIGTLEKVTGDSDVSQKVIAENQAQPNPQDGTEEKRVAKRSYGWHPWGHGGYGFGWYPGWPLYYGHGGYGGYGGHGGYGYGYRGYGGWYKGWLTGFILRFTLDDNGQWTVAIVTERRQHPLPGGPVSQQDQRARQKRAGPRHASKQVPPGWHEMLTNENRS</sequence>
<dbReference type="Proteomes" id="UP000053105">
    <property type="component" value="Unassembled WGS sequence"/>
</dbReference>
<dbReference type="OrthoDB" id="7613675at2759"/>
<dbReference type="AlphaFoldDB" id="A0A0N0BGH6"/>
<evidence type="ECO:0000256" key="1">
    <source>
        <dbReference type="SAM" id="MobiDB-lite"/>
    </source>
</evidence>
<gene>
    <name evidence="2" type="ORF">WN51_13634</name>
</gene>
<organism evidence="2 3">
    <name type="scientific">Melipona quadrifasciata</name>
    <dbReference type="NCBI Taxonomy" id="166423"/>
    <lineage>
        <taxon>Eukaryota</taxon>
        <taxon>Metazoa</taxon>
        <taxon>Ecdysozoa</taxon>
        <taxon>Arthropoda</taxon>
        <taxon>Hexapoda</taxon>
        <taxon>Insecta</taxon>
        <taxon>Pterygota</taxon>
        <taxon>Neoptera</taxon>
        <taxon>Endopterygota</taxon>
        <taxon>Hymenoptera</taxon>
        <taxon>Apocrita</taxon>
        <taxon>Aculeata</taxon>
        <taxon>Apoidea</taxon>
        <taxon>Anthophila</taxon>
        <taxon>Apidae</taxon>
        <taxon>Melipona</taxon>
    </lineage>
</organism>
<feature type="region of interest" description="Disordered" evidence="1">
    <location>
        <begin position="155"/>
        <end position="200"/>
    </location>
</feature>
<reference evidence="2 3" key="1">
    <citation type="submission" date="2015-07" db="EMBL/GenBank/DDBJ databases">
        <title>The genome of Melipona quadrifasciata.</title>
        <authorList>
            <person name="Pan H."/>
            <person name="Kapheim K."/>
        </authorList>
    </citation>
    <scope>NUCLEOTIDE SEQUENCE [LARGE SCALE GENOMIC DNA]</scope>
    <source>
        <strain evidence="2">0111107301</strain>
        <tissue evidence="2">Whole body</tissue>
    </source>
</reference>
<feature type="compositionally biased region" description="Basic residues" evidence="1">
    <location>
        <begin position="173"/>
        <end position="183"/>
    </location>
</feature>
<dbReference type="EMBL" id="KQ435779">
    <property type="protein sequence ID" value="KOX74818.1"/>
    <property type="molecule type" value="Genomic_DNA"/>
</dbReference>
<accession>A0A0N0BGH6</accession>
<keyword evidence="3" id="KW-1185">Reference proteome</keyword>
<proteinExistence type="predicted"/>
<evidence type="ECO:0000313" key="3">
    <source>
        <dbReference type="Proteomes" id="UP000053105"/>
    </source>
</evidence>
<evidence type="ECO:0000313" key="2">
    <source>
        <dbReference type="EMBL" id="KOX74818.1"/>
    </source>
</evidence>
<name>A0A0N0BGH6_9HYME</name>